<keyword evidence="1" id="KW-0238">DNA-binding</keyword>
<evidence type="ECO:0000256" key="1">
    <source>
        <dbReference type="ARBA" id="ARBA00023125"/>
    </source>
</evidence>
<dbReference type="SMART" id="SM00530">
    <property type="entry name" value="HTH_XRE"/>
    <property type="match status" value="1"/>
</dbReference>
<dbReference type="CDD" id="cd00093">
    <property type="entry name" value="HTH_XRE"/>
    <property type="match status" value="1"/>
</dbReference>
<dbReference type="GO" id="GO:0005829">
    <property type="term" value="C:cytosol"/>
    <property type="evidence" value="ECO:0007669"/>
    <property type="project" value="TreeGrafter"/>
</dbReference>
<dbReference type="GeneID" id="94364383"/>
<dbReference type="GO" id="GO:0003677">
    <property type="term" value="F:DNA binding"/>
    <property type="evidence" value="ECO:0007669"/>
    <property type="project" value="UniProtKB-KW"/>
</dbReference>
<dbReference type="InterPro" id="IPR010982">
    <property type="entry name" value="Lambda_DNA-bd_dom_sf"/>
</dbReference>
<dbReference type="InterPro" id="IPR018653">
    <property type="entry name" value="ScfR_C"/>
</dbReference>
<dbReference type="SUPFAM" id="SSF47413">
    <property type="entry name" value="lambda repressor-like DNA-binding domains"/>
    <property type="match status" value="1"/>
</dbReference>
<dbReference type="GO" id="GO:0003700">
    <property type="term" value="F:DNA-binding transcription factor activity"/>
    <property type="evidence" value="ECO:0007669"/>
    <property type="project" value="TreeGrafter"/>
</dbReference>
<dbReference type="PANTHER" id="PTHR46797:SF1">
    <property type="entry name" value="METHYLPHOSPHONATE SYNTHASE"/>
    <property type="match status" value="1"/>
</dbReference>
<dbReference type="AlphaFoldDB" id="A0A2U2CEE4"/>
<feature type="domain" description="HTH cro/C1-type" evidence="2">
    <location>
        <begin position="11"/>
        <end position="65"/>
    </location>
</feature>
<protein>
    <submittedName>
        <fullName evidence="3">XRE family transcriptional regulator</fullName>
    </submittedName>
</protein>
<dbReference type="InterPro" id="IPR050807">
    <property type="entry name" value="TransReg_Diox_bact_type"/>
</dbReference>
<dbReference type="OrthoDB" id="7790108at2"/>
<dbReference type="PROSITE" id="PS50943">
    <property type="entry name" value="HTH_CROC1"/>
    <property type="match status" value="1"/>
</dbReference>
<accession>A0A2U2CEE4</accession>
<gene>
    <name evidence="3" type="ORF">C4N9_05745</name>
</gene>
<evidence type="ECO:0000313" key="3">
    <source>
        <dbReference type="EMBL" id="PWE30199.1"/>
    </source>
</evidence>
<keyword evidence="4" id="KW-1185">Reference proteome</keyword>
<sequence length="440" mass="47355">MPKSALSGTRIRALRTARRIGQADLARLVGVSPSYLNLIEHNRRRASSRVIEAIAEALQIPAATLQEGAGDEQLAALRAAAARAQPGAAPEIDRAEEFAGRFPGWAALLAHLAAHSEMQERIVERLSDRMAHDPNLSASLHEIVSAVTAVQSTAAILAESEDLDPEWRARFHRNVHADSVRLANAAETLVAFLDTSSEEAGLAAPQEELESWLERQGYHVAALEDGASVDIAALTQGQAELASVASRQLAEGWLIRARDDARALPLAQLMPVLSRLFASGQAFAPDVLAQRFGVSLARLFRRLATLPVQQTIPRFGLVVCDGSGTITFRRPVDGFQLPRFGGACPLWPLYEALLQQGRPVRAFVEFSGRLPARFVAHAVADRRGPLQFEAPNAWESSMLLTPAGAVPDAGSLPTRLVGSNCRVCPRAGCAARREPSIVSV</sequence>
<name>A0A2U2CEE4_9RHOB</name>
<comment type="caution">
    <text evidence="3">The sequence shown here is derived from an EMBL/GenBank/DDBJ whole genome shotgun (WGS) entry which is preliminary data.</text>
</comment>
<dbReference type="RefSeq" id="WP_109532346.1">
    <property type="nucleotide sequence ID" value="NZ_QEYD01000003.1"/>
</dbReference>
<evidence type="ECO:0000313" key="4">
    <source>
        <dbReference type="Proteomes" id="UP000244940"/>
    </source>
</evidence>
<proteinExistence type="predicted"/>
<dbReference type="EMBL" id="QEYD01000003">
    <property type="protein sequence ID" value="PWE30199.1"/>
    <property type="molecule type" value="Genomic_DNA"/>
</dbReference>
<organism evidence="3 4">
    <name type="scientific">Pararhodobacter marinus</name>
    <dbReference type="NCBI Taxonomy" id="2184063"/>
    <lineage>
        <taxon>Bacteria</taxon>
        <taxon>Pseudomonadati</taxon>
        <taxon>Pseudomonadota</taxon>
        <taxon>Alphaproteobacteria</taxon>
        <taxon>Rhodobacterales</taxon>
        <taxon>Paracoccaceae</taxon>
        <taxon>Pararhodobacter</taxon>
    </lineage>
</organism>
<dbReference type="InterPro" id="IPR001387">
    <property type="entry name" value="Cro/C1-type_HTH"/>
</dbReference>
<dbReference type="Pfam" id="PF01381">
    <property type="entry name" value="HTH_3"/>
    <property type="match status" value="1"/>
</dbReference>
<dbReference type="Pfam" id="PF09856">
    <property type="entry name" value="ScfRs"/>
    <property type="match status" value="1"/>
</dbReference>
<dbReference type="PANTHER" id="PTHR46797">
    <property type="entry name" value="HTH-TYPE TRANSCRIPTIONAL REGULATOR"/>
    <property type="match status" value="1"/>
</dbReference>
<reference evidence="3 4" key="1">
    <citation type="submission" date="2018-05" db="EMBL/GenBank/DDBJ databases">
        <title>Pararhodobacter marina sp. nov., isolated from deep-sea water of the Indian Ocean.</title>
        <authorList>
            <person name="Lai Q.Sr."/>
            <person name="Liu X."/>
            <person name="Shao Z."/>
        </authorList>
    </citation>
    <scope>NUCLEOTIDE SEQUENCE [LARGE SCALE GENOMIC DNA]</scope>
    <source>
        <strain evidence="3 4">CIC4N-9</strain>
    </source>
</reference>
<dbReference type="Proteomes" id="UP000244940">
    <property type="component" value="Unassembled WGS sequence"/>
</dbReference>
<evidence type="ECO:0000259" key="2">
    <source>
        <dbReference type="PROSITE" id="PS50943"/>
    </source>
</evidence>
<dbReference type="Gene3D" id="1.10.260.40">
    <property type="entry name" value="lambda repressor-like DNA-binding domains"/>
    <property type="match status" value="1"/>
</dbReference>